<dbReference type="EMBL" id="MTKT01001958">
    <property type="protein sequence ID" value="OWM82750.1"/>
    <property type="molecule type" value="Genomic_DNA"/>
</dbReference>
<evidence type="ECO:0000313" key="2">
    <source>
        <dbReference type="Proteomes" id="UP000197138"/>
    </source>
</evidence>
<proteinExistence type="predicted"/>
<comment type="caution">
    <text evidence="1">The sequence shown here is derived from an EMBL/GenBank/DDBJ whole genome shotgun (WGS) entry which is preliminary data.</text>
</comment>
<accession>A0A218XDE1</accession>
<dbReference type="AlphaFoldDB" id="A0A218XDE1"/>
<name>A0A218XDE1_PUNGR</name>
<protein>
    <submittedName>
        <fullName evidence="1">Uncharacterized protein</fullName>
    </submittedName>
</protein>
<gene>
    <name evidence="1" type="ORF">CDL15_Pgr008631</name>
</gene>
<sequence length="76" mass="8269">MQMTGSVPVSFAGVTYYGNLRANFNQGVTSLAEDVLARASTGDALVYVAWKWSSWVDDVRGGLSVNVERECPDLHC</sequence>
<evidence type="ECO:0000313" key="1">
    <source>
        <dbReference type="EMBL" id="OWM82750.1"/>
    </source>
</evidence>
<organism evidence="1 2">
    <name type="scientific">Punica granatum</name>
    <name type="common">Pomegranate</name>
    <dbReference type="NCBI Taxonomy" id="22663"/>
    <lineage>
        <taxon>Eukaryota</taxon>
        <taxon>Viridiplantae</taxon>
        <taxon>Streptophyta</taxon>
        <taxon>Embryophyta</taxon>
        <taxon>Tracheophyta</taxon>
        <taxon>Spermatophyta</taxon>
        <taxon>Magnoliopsida</taxon>
        <taxon>eudicotyledons</taxon>
        <taxon>Gunneridae</taxon>
        <taxon>Pentapetalae</taxon>
        <taxon>rosids</taxon>
        <taxon>malvids</taxon>
        <taxon>Myrtales</taxon>
        <taxon>Lythraceae</taxon>
        <taxon>Punica</taxon>
    </lineage>
</organism>
<dbReference type="Proteomes" id="UP000197138">
    <property type="component" value="Unassembled WGS sequence"/>
</dbReference>
<reference evidence="2" key="1">
    <citation type="journal article" date="2017" name="Plant J.">
        <title>The pomegranate (Punica granatum L.) genome and the genomics of punicalagin biosynthesis.</title>
        <authorList>
            <person name="Qin G."/>
            <person name="Xu C."/>
            <person name="Ming R."/>
            <person name="Tang H."/>
            <person name="Guyot R."/>
            <person name="Kramer E.M."/>
            <person name="Hu Y."/>
            <person name="Yi X."/>
            <person name="Qi Y."/>
            <person name="Xu X."/>
            <person name="Gao Z."/>
            <person name="Pan H."/>
            <person name="Jian J."/>
            <person name="Tian Y."/>
            <person name="Yue Z."/>
            <person name="Xu Y."/>
        </authorList>
    </citation>
    <scope>NUCLEOTIDE SEQUENCE [LARGE SCALE GENOMIC DNA]</scope>
    <source>
        <strain evidence="2">cv. Dabenzi</strain>
    </source>
</reference>